<dbReference type="RefSeq" id="WP_231098110.1">
    <property type="nucleotide sequence ID" value="NZ_AUXZ01000079.1"/>
</dbReference>
<dbReference type="AlphaFoldDB" id="A0A167E282"/>
<dbReference type="EMBL" id="AUXZ01000079">
    <property type="protein sequence ID" value="KZN49913.1"/>
    <property type="molecule type" value="Genomic_DNA"/>
</dbReference>
<evidence type="ECO:0000313" key="1">
    <source>
        <dbReference type="EMBL" id="KZN49913.1"/>
    </source>
</evidence>
<dbReference type="InterPro" id="IPR011989">
    <property type="entry name" value="ARM-like"/>
</dbReference>
<protein>
    <recommendedName>
        <fullName evidence="3">HEAT repeat domain-containing protein</fullName>
    </recommendedName>
</protein>
<proteinExistence type="predicted"/>
<evidence type="ECO:0008006" key="3">
    <source>
        <dbReference type="Google" id="ProtNLM"/>
    </source>
</evidence>
<accession>A0A167E282</accession>
<dbReference type="Gene3D" id="1.25.10.10">
    <property type="entry name" value="Leucine-rich Repeat Variant"/>
    <property type="match status" value="1"/>
</dbReference>
<dbReference type="Proteomes" id="UP000076503">
    <property type="component" value="Unassembled WGS sequence"/>
</dbReference>
<dbReference type="SUPFAM" id="SSF48371">
    <property type="entry name" value="ARM repeat"/>
    <property type="match status" value="1"/>
</dbReference>
<name>A0A167E282_9GAMM</name>
<comment type="caution">
    <text evidence="1">The sequence shown here is derived from an EMBL/GenBank/DDBJ whole genome shotgun (WGS) entry which is preliminary data.</text>
</comment>
<sequence>MMIESAEEFKRLRESEAQDEYFRAAHDEAPMKIWEEVLVKYPDLAVWVAHNKTVPVAILEKLAVENDPKVRAMVARKRKIPESLMLHLAKDEDESVRHALVNNRKVTVAVLQVLSNDSWQVVRELALDKLRALTSKSSGR</sequence>
<organism evidence="1 2">
    <name type="scientific">Pseudoalteromonas luteoviolacea H33</name>
    <dbReference type="NCBI Taxonomy" id="1365251"/>
    <lineage>
        <taxon>Bacteria</taxon>
        <taxon>Pseudomonadati</taxon>
        <taxon>Pseudomonadota</taxon>
        <taxon>Gammaproteobacteria</taxon>
        <taxon>Alteromonadales</taxon>
        <taxon>Pseudoalteromonadaceae</taxon>
        <taxon>Pseudoalteromonas</taxon>
    </lineage>
</organism>
<reference evidence="1 2" key="1">
    <citation type="submission" date="2013-07" db="EMBL/GenBank/DDBJ databases">
        <title>Comparative Genomic and Metabolomic Analysis of Twelve Strains of Pseudoalteromonas luteoviolacea.</title>
        <authorList>
            <person name="Vynne N.G."/>
            <person name="Mansson M."/>
            <person name="Gram L."/>
        </authorList>
    </citation>
    <scope>NUCLEOTIDE SEQUENCE [LARGE SCALE GENOMIC DNA]</scope>
    <source>
        <strain evidence="1 2">H33</strain>
    </source>
</reference>
<gene>
    <name evidence="1" type="ORF">N476_18075</name>
</gene>
<evidence type="ECO:0000313" key="2">
    <source>
        <dbReference type="Proteomes" id="UP000076503"/>
    </source>
</evidence>
<dbReference type="PATRIC" id="fig|1365251.3.peg.2919"/>
<dbReference type="InterPro" id="IPR016024">
    <property type="entry name" value="ARM-type_fold"/>
</dbReference>